<dbReference type="Gene3D" id="2.60.40.790">
    <property type="match status" value="1"/>
</dbReference>
<dbReference type="CDD" id="cd06464">
    <property type="entry name" value="ACD_sHsps-like"/>
    <property type="match status" value="1"/>
</dbReference>
<accession>A0AAE3FUK4</accession>
<dbReference type="Pfam" id="PF00011">
    <property type="entry name" value="HSP20"/>
    <property type="match status" value="1"/>
</dbReference>
<dbReference type="InterPro" id="IPR002068">
    <property type="entry name" value="A-crystallin/Hsp20_dom"/>
</dbReference>
<evidence type="ECO:0000259" key="3">
    <source>
        <dbReference type="PROSITE" id="PS01031"/>
    </source>
</evidence>
<reference evidence="4" key="1">
    <citation type="journal article" date="2022" name="Syst. Appl. Microbiol.">
        <title>Natronocalculus amylovorans gen. nov., sp. nov., and Natranaeroarchaeum aerophilus sp. nov., dominant culturable amylolytic natronoarchaea from hypersaline soda lakes in southwestern Siberia.</title>
        <authorList>
            <person name="Sorokin D.Y."/>
            <person name="Elcheninov A.G."/>
            <person name="Khizhniak T.V."/>
            <person name="Koenen M."/>
            <person name="Bale N.J."/>
            <person name="Damste J.S.S."/>
            <person name="Kublanov I.V."/>
        </authorList>
    </citation>
    <scope>NUCLEOTIDE SEQUENCE</scope>
    <source>
        <strain evidence="4">AArc-St2</strain>
    </source>
</reference>
<dbReference type="AlphaFoldDB" id="A0AAE3FUK4"/>
<sequence>MTGVTEYGRSAVNAVLSRVGRGMGHVQERKPLPYDLLESEEEYLIVFDAPGVKTEDIQVKFVETTLEVRIDRFRDFYDGFEMRFPGRGLSLTGSVELPEDASVTKTDANAAATLTRSGTLQVKIPKTMNTKTVAVEEEPDEDEE</sequence>
<dbReference type="RefSeq" id="WP_174653005.1">
    <property type="nucleotide sequence ID" value="NZ_JAKRVX010000001.1"/>
</dbReference>
<name>A0AAE3FUK4_9EURY</name>
<comment type="similarity">
    <text evidence="1 2">Belongs to the small heat shock protein (HSP20) family.</text>
</comment>
<organism evidence="4 5">
    <name type="scientific">Natronocalculus amylovorans</name>
    <dbReference type="NCBI Taxonomy" id="2917812"/>
    <lineage>
        <taxon>Archaea</taxon>
        <taxon>Methanobacteriati</taxon>
        <taxon>Methanobacteriota</taxon>
        <taxon>Stenosarchaea group</taxon>
        <taxon>Halobacteria</taxon>
        <taxon>Halobacteriales</taxon>
        <taxon>Haloferacaceae</taxon>
        <taxon>Natronocalculus</taxon>
    </lineage>
</organism>
<evidence type="ECO:0000313" key="4">
    <source>
        <dbReference type="EMBL" id="MCL9815451.1"/>
    </source>
</evidence>
<reference evidence="4" key="2">
    <citation type="submission" date="2022-02" db="EMBL/GenBank/DDBJ databases">
        <authorList>
            <person name="Elcheninov A.G."/>
            <person name="Sorokin D.Y."/>
            <person name="Kublanov I.V."/>
        </authorList>
    </citation>
    <scope>NUCLEOTIDE SEQUENCE</scope>
    <source>
        <strain evidence="4">AArc-St2</strain>
    </source>
</reference>
<feature type="domain" description="SHSP" evidence="3">
    <location>
        <begin position="23"/>
        <end position="143"/>
    </location>
</feature>
<keyword evidence="5" id="KW-1185">Reference proteome</keyword>
<protein>
    <submittedName>
        <fullName evidence="4">Hsp20 family protein</fullName>
    </submittedName>
</protein>
<dbReference type="PROSITE" id="PS01031">
    <property type="entry name" value="SHSP"/>
    <property type="match status" value="1"/>
</dbReference>
<evidence type="ECO:0000313" key="5">
    <source>
        <dbReference type="Proteomes" id="UP001203207"/>
    </source>
</evidence>
<evidence type="ECO:0000256" key="1">
    <source>
        <dbReference type="PROSITE-ProRule" id="PRU00285"/>
    </source>
</evidence>
<dbReference type="SUPFAM" id="SSF49764">
    <property type="entry name" value="HSP20-like chaperones"/>
    <property type="match status" value="1"/>
</dbReference>
<dbReference type="EMBL" id="JAKRVX010000001">
    <property type="protein sequence ID" value="MCL9815451.1"/>
    <property type="molecule type" value="Genomic_DNA"/>
</dbReference>
<gene>
    <name evidence="4" type="ORF">AArcSt2_00685</name>
</gene>
<dbReference type="Proteomes" id="UP001203207">
    <property type="component" value="Unassembled WGS sequence"/>
</dbReference>
<proteinExistence type="inferred from homology"/>
<dbReference type="InterPro" id="IPR008978">
    <property type="entry name" value="HSP20-like_chaperone"/>
</dbReference>
<comment type="caution">
    <text evidence="4">The sequence shown here is derived from an EMBL/GenBank/DDBJ whole genome shotgun (WGS) entry which is preliminary data.</text>
</comment>
<evidence type="ECO:0000256" key="2">
    <source>
        <dbReference type="RuleBase" id="RU003616"/>
    </source>
</evidence>